<comment type="similarity">
    <text evidence="2">Belongs to the glycosyltransferase 2 family.</text>
</comment>
<evidence type="ECO:0000256" key="1">
    <source>
        <dbReference type="ARBA" id="ARBA00004776"/>
    </source>
</evidence>
<dbReference type="OrthoDB" id="9771846at2"/>
<evidence type="ECO:0000259" key="6">
    <source>
        <dbReference type="Pfam" id="PF00535"/>
    </source>
</evidence>
<dbReference type="Gene3D" id="1.25.40.10">
    <property type="entry name" value="Tetratricopeptide repeat domain"/>
    <property type="match status" value="1"/>
</dbReference>
<comment type="pathway">
    <text evidence="1">Cell wall biogenesis; cell wall polysaccharide biosynthesis.</text>
</comment>
<accession>A0A1M4SLR7</accession>
<dbReference type="InterPro" id="IPR001173">
    <property type="entry name" value="Glyco_trans_2-like"/>
</dbReference>
<evidence type="ECO:0000256" key="5">
    <source>
        <dbReference type="PROSITE-ProRule" id="PRU00339"/>
    </source>
</evidence>
<evidence type="ECO:0000313" key="7">
    <source>
        <dbReference type="EMBL" id="SHE33119.1"/>
    </source>
</evidence>
<dbReference type="Proteomes" id="UP000184404">
    <property type="component" value="Unassembled WGS sequence"/>
</dbReference>
<dbReference type="SUPFAM" id="SSF48452">
    <property type="entry name" value="TPR-like"/>
    <property type="match status" value="1"/>
</dbReference>
<dbReference type="Gene3D" id="3.90.550.10">
    <property type="entry name" value="Spore Coat Polysaccharide Biosynthesis Protein SpsA, Chain A"/>
    <property type="match status" value="1"/>
</dbReference>
<keyword evidence="5" id="KW-0802">TPR repeat</keyword>
<dbReference type="InterPro" id="IPR019734">
    <property type="entry name" value="TPR_rpt"/>
</dbReference>
<organism evidence="7 8">
    <name type="scientific">Schwartzia succinivorans DSM 10502</name>
    <dbReference type="NCBI Taxonomy" id="1123243"/>
    <lineage>
        <taxon>Bacteria</taxon>
        <taxon>Bacillati</taxon>
        <taxon>Bacillota</taxon>
        <taxon>Negativicutes</taxon>
        <taxon>Selenomonadales</taxon>
        <taxon>Selenomonadaceae</taxon>
        <taxon>Schwartzia</taxon>
    </lineage>
</organism>
<evidence type="ECO:0000256" key="3">
    <source>
        <dbReference type="ARBA" id="ARBA00022676"/>
    </source>
</evidence>
<keyword evidence="3" id="KW-0328">Glycosyltransferase</keyword>
<evidence type="ECO:0000313" key="8">
    <source>
        <dbReference type="Proteomes" id="UP000184404"/>
    </source>
</evidence>
<dbReference type="InterPro" id="IPR029044">
    <property type="entry name" value="Nucleotide-diphossugar_trans"/>
</dbReference>
<name>A0A1M4SLR7_9FIRM</name>
<dbReference type="GO" id="GO:0016757">
    <property type="term" value="F:glycosyltransferase activity"/>
    <property type="evidence" value="ECO:0007669"/>
    <property type="project" value="UniProtKB-KW"/>
</dbReference>
<dbReference type="PANTHER" id="PTHR43179">
    <property type="entry name" value="RHAMNOSYLTRANSFERASE WBBL"/>
    <property type="match status" value="1"/>
</dbReference>
<dbReference type="Pfam" id="PF00535">
    <property type="entry name" value="Glycos_transf_2"/>
    <property type="match status" value="1"/>
</dbReference>
<evidence type="ECO:0000256" key="4">
    <source>
        <dbReference type="ARBA" id="ARBA00022679"/>
    </source>
</evidence>
<keyword evidence="8" id="KW-1185">Reference proteome</keyword>
<dbReference type="InterPro" id="IPR011990">
    <property type="entry name" value="TPR-like_helical_dom_sf"/>
</dbReference>
<dbReference type="SUPFAM" id="SSF53448">
    <property type="entry name" value="Nucleotide-diphospho-sugar transferases"/>
    <property type="match status" value="1"/>
</dbReference>
<protein>
    <submittedName>
        <fullName evidence="7">Glycosyltransferase, GT2 family</fullName>
    </submittedName>
</protein>
<gene>
    <name evidence="7" type="ORF">SAMN02745190_00178</name>
</gene>
<reference evidence="7 8" key="1">
    <citation type="submission" date="2016-11" db="EMBL/GenBank/DDBJ databases">
        <authorList>
            <person name="Jaros S."/>
            <person name="Januszkiewicz K."/>
            <person name="Wedrychowicz H."/>
        </authorList>
    </citation>
    <scope>NUCLEOTIDE SEQUENCE [LARGE SCALE GENOMIC DNA]</scope>
    <source>
        <strain evidence="7 8">DSM 10502</strain>
    </source>
</reference>
<dbReference type="EMBL" id="FQUG01000002">
    <property type="protein sequence ID" value="SHE33119.1"/>
    <property type="molecule type" value="Genomic_DNA"/>
</dbReference>
<proteinExistence type="inferred from homology"/>
<dbReference type="CDD" id="cd04186">
    <property type="entry name" value="GT_2_like_c"/>
    <property type="match status" value="1"/>
</dbReference>
<dbReference type="AlphaFoldDB" id="A0A1M4SLR7"/>
<feature type="repeat" description="TPR" evidence="5">
    <location>
        <begin position="277"/>
        <end position="310"/>
    </location>
</feature>
<dbReference type="PANTHER" id="PTHR43179:SF12">
    <property type="entry name" value="GALACTOFURANOSYLTRANSFERASE GLFT2"/>
    <property type="match status" value="1"/>
</dbReference>
<sequence>MKQMTSIIILSFNTLSFTKLCIESIRRHTTKGLYEIIVVDNNSHDGSAEWLEGQADIRLIKNDWNAGFSAGCNQGLAIAEGSELLLLNSDTIATPHWLSNLCKALYSSPSVGAVGCMTNFCINGQQMEGPYQDIDGLEKFTREFNKSDSSKWIRKLLLIGFCFLFKREVYEKIGPLDESFTPGNFEDDDYSLRIWQAGYEILLCKDTYIHHFGNVSFLSGKSHADVEKNAEKYNALIDRHAQIFRNKWTNLGNYKFMEPDELVPSLRSRPVPTFDAVLAAMQRGNHAFRQKKWARALDEYSKVLSMQPENKKAIINAALVARKLGDEETARALAVSGNVEREVFEIGEIVEAV</sequence>
<evidence type="ECO:0000256" key="2">
    <source>
        <dbReference type="ARBA" id="ARBA00006739"/>
    </source>
</evidence>
<keyword evidence="4 7" id="KW-0808">Transferase</keyword>
<dbReference type="PROSITE" id="PS50005">
    <property type="entry name" value="TPR"/>
    <property type="match status" value="1"/>
</dbReference>
<feature type="domain" description="Glycosyltransferase 2-like" evidence="6">
    <location>
        <begin position="6"/>
        <end position="174"/>
    </location>
</feature>
<dbReference type="STRING" id="1123243.SAMN02745190_00178"/>